<dbReference type="VEuPathDB" id="FungiDB:CCM_06892"/>
<dbReference type="GeneID" id="18168903"/>
<dbReference type="Pfam" id="PF13391">
    <property type="entry name" value="HNH_2"/>
    <property type="match status" value="1"/>
</dbReference>
<dbReference type="RefSeq" id="XP_006672093.1">
    <property type="nucleotide sequence ID" value="XM_006672030.1"/>
</dbReference>
<name>G3JL98_CORMM</name>
<keyword evidence="4" id="KW-1185">Reference proteome</keyword>
<dbReference type="Proteomes" id="UP000001610">
    <property type="component" value="Unassembled WGS sequence"/>
</dbReference>
<gene>
    <name evidence="3" type="ORF">CCM_06892</name>
</gene>
<protein>
    <recommendedName>
        <fullName evidence="2">HNH nuclease domain-containing protein</fullName>
    </recommendedName>
</protein>
<reference evidence="3 4" key="1">
    <citation type="journal article" date="2011" name="Genome Biol.">
        <title>Genome sequence of the insect pathogenic fungus Cordyceps militaris, a valued traditional Chinese medicine.</title>
        <authorList>
            <person name="Zheng P."/>
            <person name="Xia Y."/>
            <person name="Xiao G."/>
            <person name="Xiong C."/>
            <person name="Hu X."/>
            <person name="Zhang S."/>
            <person name="Zheng H."/>
            <person name="Huang Y."/>
            <person name="Zhou Y."/>
            <person name="Wang S."/>
            <person name="Zhao G.P."/>
            <person name="Liu X."/>
            <person name="St Leger R.J."/>
            <person name="Wang C."/>
        </authorList>
    </citation>
    <scope>NUCLEOTIDE SEQUENCE [LARGE SCALE GENOMIC DNA]</scope>
    <source>
        <strain evidence="3 4">CM01</strain>
    </source>
</reference>
<feature type="region of interest" description="Disordered" evidence="1">
    <location>
        <begin position="313"/>
        <end position="364"/>
    </location>
</feature>
<dbReference type="HOGENOM" id="CLU_030288_4_1_1"/>
<dbReference type="KEGG" id="cmt:CCM_06892"/>
<proteinExistence type="predicted"/>
<sequence length="399" mass="45006">MAHVKKQPTVRSRYTRPAHPEAPLTSGGEESKKIRLRHPGYADSDNILISLVALDDGGLHHETARVACAVLADFRWNGYLSLTTTGEPIEEGSDDILTEGNYYFHVPDLPKYDVVANFDSCIFPHGRLPPSWLSPLLRLPNAIDQPRETSCNNVVLTRDVSCRVTNATLCTEGAHLLPKSEESWYTKNSMFQYSAWEEKGTPDDPRNVILLRSDAHTLFNAKRLLIVPKRDKWLTHVLYGKPQDELAQSFHNIHLQPLTDISVEFLFARFVWTIHALSTFTLSGGKRALLVLKAGETQRQRIEVTGMQYKTELTARSKTASRTPSPNKRRRDDTGIEAAMSQDFDDQERGRPRKRRMSSETASTVSLEEYEQYASVFISLANSDEEEIGCNVTTTQGPF</sequence>
<dbReference type="OMA" id="MFQYSAW"/>
<dbReference type="eggNOG" id="ENOG502S5NF">
    <property type="taxonomic scope" value="Eukaryota"/>
</dbReference>
<evidence type="ECO:0000313" key="3">
    <source>
        <dbReference type="EMBL" id="EGX90472.1"/>
    </source>
</evidence>
<dbReference type="InterPro" id="IPR003615">
    <property type="entry name" value="HNH_nuc"/>
</dbReference>
<feature type="compositionally biased region" description="Polar residues" evidence="1">
    <location>
        <begin position="314"/>
        <end position="326"/>
    </location>
</feature>
<feature type="compositionally biased region" description="Basic residues" evidence="1">
    <location>
        <begin position="1"/>
        <end position="16"/>
    </location>
</feature>
<accession>G3JL98</accession>
<dbReference type="InParanoid" id="G3JL98"/>
<dbReference type="EMBL" id="JH126403">
    <property type="protein sequence ID" value="EGX90472.1"/>
    <property type="molecule type" value="Genomic_DNA"/>
</dbReference>
<organism evidence="3 4">
    <name type="scientific">Cordyceps militaris (strain CM01)</name>
    <name type="common">Caterpillar fungus</name>
    <dbReference type="NCBI Taxonomy" id="983644"/>
    <lineage>
        <taxon>Eukaryota</taxon>
        <taxon>Fungi</taxon>
        <taxon>Dikarya</taxon>
        <taxon>Ascomycota</taxon>
        <taxon>Pezizomycotina</taxon>
        <taxon>Sordariomycetes</taxon>
        <taxon>Hypocreomycetidae</taxon>
        <taxon>Hypocreales</taxon>
        <taxon>Cordycipitaceae</taxon>
        <taxon>Cordyceps</taxon>
    </lineage>
</organism>
<feature type="region of interest" description="Disordered" evidence="1">
    <location>
        <begin position="1"/>
        <end position="32"/>
    </location>
</feature>
<dbReference type="AlphaFoldDB" id="G3JL98"/>
<dbReference type="OrthoDB" id="2142759at2759"/>
<evidence type="ECO:0000259" key="2">
    <source>
        <dbReference type="Pfam" id="PF13391"/>
    </source>
</evidence>
<evidence type="ECO:0000256" key="1">
    <source>
        <dbReference type="SAM" id="MobiDB-lite"/>
    </source>
</evidence>
<feature type="domain" description="HNH nuclease" evidence="2">
    <location>
        <begin position="162"/>
        <end position="226"/>
    </location>
</feature>
<evidence type="ECO:0000313" key="4">
    <source>
        <dbReference type="Proteomes" id="UP000001610"/>
    </source>
</evidence>